<dbReference type="PANTHER" id="PTHR19957">
    <property type="entry name" value="SYNTAXIN"/>
    <property type="match status" value="1"/>
</dbReference>
<dbReference type="GO" id="GO:0048278">
    <property type="term" value="P:vesicle docking"/>
    <property type="evidence" value="ECO:0007669"/>
    <property type="project" value="TreeGrafter"/>
</dbReference>
<dbReference type="GO" id="GO:0006886">
    <property type="term" value="P:intracellular protein transport"/>
    <property type="evidence" value="ECO:0007669"/>
    <property type="project" value="TreeGrafter"/>
</dbReference>
<comment type="similarity">
    <text evidence="1">Belongs to the syntaxin family.</text>
</comment>
<evidence type="ECO:0000259" key="4">
    <source>
        <dbReference type="PROSITE" id="PS50192"/>
    </source>
</evidence>
<dbReference type="PROSITE" id="PS50192">
    <property type="entry name" value="T_SNARE"/>
    <property type="match status" value="1"/>
</dbReference>
<name>A0AA36M6U9_CYLNA</name>
<evidence type="ECO:0000256" key="1">
    <source>
        <dbReference type="ARBA" id="ARBA00009063"/>
    </source>
</evidence>
<dbReference type="Proteomes" id="UP001176961">
    <property type="component" value="Unassembled WGS sequence"/>
</dbReference>
<dbReference type="Gene3D" id="1.20.5.110">
    <property type="match status" value="1"/>
</dbReference>
<dbReference type="GO" id="GO:0006906">
    <property type="term" value="P:vesicle fusion"/>
    <property type="evidence" value="ECO:0007669"/>
    <property type="project" value="TreeGrafter"/>
</dbReference>
<dbReference type="GO" id="GO:0005484">
    <property type="term" value="F:SNAP receptor activity"/>
    <property type="evidence" value="ECO:0007669"/>
    <property type="project" value="TreeGrafter"/>
</dbReference>
<sequence length="347" mass="39878">MPIKDRLASLKRFISKDEPDLENGVITVPTEEEETTDYFLQRVHSVREAITEMDSVVELIRQMHSLLRVSNSTPDVDRERLRLLFEKLSEVIEEFSHDLDKAVAAVNDFHDEVKLSTDKRCAHYRMRKNQTESLKKSLHSVILKFRKEEVPFLQESKPTAEQHLREFNMKPVVGAGLARIEVPDQETVADNVEHCTRLLSPGLEINDVEKGNEAEKEEEEVATPSLKVEEIDEENANNEQKAALEEIKQRNEDLHILEEAVAKVNALHEHLNFIVHTQNAYTDRIDKNISDATEYTAMTAKNLDEALRLRSEEREKRILVFIFIAVATFILFLIIVTYIKISVAAVP</sequence>
<dbReference type="EMBL" id="CATQJL010000223">
    <property type="protein sequence ID" value="CAJ0599002.1"/>
    <property type="molecule type" value="Genomic_DNA"/>
</dbReference>
<feature type="transmembrane region" description="Helical" evidence="3">
    <location>
        <begin position="318"/>
        <end position="339"/>
    </location>
</feature>
<feature type="coiled-coil region" evidence="2">
    <location>
        <begin position="226"/>
        <end position="257"/>
    </location>
</feature>
<keyword evidence="2" id="KW-0175">Coiled coil</keyword>
<dbReference type="SUPFAM" id="SSF47661">
    <property type="entry name" value="t-snare proteins"/>
    <property type="match status" value="1"/>
</dbReference>
<dbReference type="InterPro" id="IPR010989">
    <property type="entry name" value="SNARE"/>
</dbReference>
<reference evidence="5" key="1">
    <citation type="submission" date="2023-07" db="EMBL/GenBank/DDBJ databases">
        <authorList>
            <consortium name="CYATHOMIX"/>
        </authorList>
    </citation>
    <scope>NUCLEOTIDE SEQUENCE</scope>
    <source>
        <strain evidence="5">N/A</strain>
    </source>
</reference>
<dbReference type="InterPro" id="IPR045242">
    <property type="entry name" value="Syntaxin"/>
</dbReference>
<evidence type="ECO:0000256" key="2">
    <source>
        <dbReference type="SAM" id="Coils"/>
    </source>
</evidence>
<dbReference type="AlphaFoldDB" id="A0AA36M6U9"/>
<dbReference type="Gene3D" id="1.20.58.70">
    <property type="match status" value="1"/>
</dbReference>
<dbReference type="InterPro" id="IPR000727">
    <property type="entry name" value="T_SNARE_dom"/>
</dbReference>
<keyword evidence="6" id="KW-1185">Reference proteome</keyword>
<dbReference type="GO" id="GO:0012505">
    <property type="term" value="C:endomembrane system"/>
    <property type="evidence" value="ECO:0007669"/>
    <property type="project" value="TreeGrafter"/>
</dbReference>
<evidence type="ECO:0000256" key="3">
    <source>
        <dbReference type="SAM" id="Phobius"/>
    </source>
</evidence>
<dbReference type="GO" id="GO:0000149">
    <property type="term" value="F:SNARE binding"/>
    <property type="evidence" value="ECO:0007669"/>
    <property type="project" value="TreeGrafter"/>
</dbReference>
<feature type="domain" description="T-SNARE coiled-coil homology" evidence="4">
    <location>
        <begin position="244"/>
        <end position="306"/>
    </location>
</feature>
<proteinExistence type="inferred from homology"/>
<protein>
    <recommendedName>
        <fullName evidence="4">t-SNARE coiled-coil homology domain-containing protein</fullName>
    </recommendedName>
</protein>
<comment type="caution">
    <text evidence="5">The sequence shown here is derived from an EMBL/GenBank/DDBJ whole genome shotgun (WGS) entry which is preliminary data.</text>
</comment>
<keyword evidence="3" id="KW-0472">Membrane</keyword>
<evidence type="ECO:0000313" key="6">
    <source>
        <dbReference type="Proteomes" id="UP001176961"/>
    </source>
</evidence>
<keyword evidence="3" id="KW-0812">Transmembrane</keyword>
<keyword evidence="3" id="KW-1133">Transmembrane helix</keyword>
<gene>
    <name evidence="5" type="ORF">CYNAS_LOCUS10985</name>
</gene>
<accession>A0AA36M6U9</accession>
<evidence type="ECO:0000313" key="5">
    <source>
        <dbReference type="EMBL" id="CAJ0599002.1"/>
    </source>
</evidence>
<dbReference type="GO" id="GO:0031201">
    <property type="term" value="C:SNARE complex"/>
    <property type="evidence" value="ECO:0007669"/>
    <property type="project" value="TreeGrafter"/>
</dbReference>
<organism evidence="5 6">
    <name type="scientific">Cylicocyclus nassatus</name>
    <name type="common">Nematode worm</name>
    <dbReference type="NCBI Taxonomy" id="53992"/>
    <lineage>
        <taxon>Eukaryota</taxon>
        <taxon>Metazoa</taxon>
        <taxon>Ecdysozoa</taxon>
        <taxon>Nematoda</taxon>
        <taxon>Chromadorea</taxon>
        <taxon>Rhabditida</taxon>
        <taxon>Rhabditina</taxon>
        <taxon>Rhabditomorpha</taxon>
        <taxon>Strongyloidea</taxon>
        <taxon>Strongylidae</taxon>
        <taxon>Cylicocyclus</taxon>
    </lineage>
</organism>